<dbReference type="InterPro" id="IPR000551">
    <property type="entry name" value="MerR-type_HTH_dom"/>
</dbReference>
<name>A0ABT2UHS8_9BACL</name>
<dbReference type="Pfam" id="PF13411">
    <property type="entry name" value="MerR_1"/>
    <property type="match status" value="1"/>
</dbReference>
<dbReference type="Proteomes" id="UP001652445">
    <property type="component" value="Unassembled WGS sequence"/>
</dbReference>
<evidence type="ECO:0000313" key="7">
    <source>
        <dbReference type="Proteomes" id="UP001652445"/>
    </source>
</evidence>
<evidence type="ECO:0000259" key="5">
    <source>
        <dbReference type="PROSITE" id="PS50937"/>
    </source>
</evidence>
<evidence type="ECO:0000313" key="6">
    <source>
        <dbReference type="EMBL" id="MCU6794195.1"/>
    </source>
</evidence>
<accession>A0ABT2UHS8</accession>
<evidence type="ECO:0000256" key="1">
    <source>
        <dbReference type="ARBA" id="ARBA00022491"/>
    </source>
</evidence>
<dbReference type="InterPro" id="IPR047057">
    <property type="entry name" value="MerR_fam"/>
</dbReference>
<evidence type="ECO:0000256" key="3">
    <source>
        <dbReference type="ARBA" id="ARBA00023125"/>
    </source>
</evidence>
<dbReference type="EMBL" id="JAOQIO010000077">
    <property type="protein sequence ID" value="MCU6794195.1"/>
    <property type="molecule type" value="Genomic_DNA"/>
</dbReference>
<sequence length="113" mass="12929">MSSEESSNEQKYVIYDMELLSKLIVGIGEVAEITGVPTRKIRYWEEKGIIKSVQEADGSTRRYDYVNIKKIVLVQELLEDGYTLDTAAKKVEDRIKNIDDVFQKIALQTLEPS</sequence>
<comment type="caution">
    <text evidence="6">The sequence shown here is derived from an EMBL/GenBank/DDBJ whole genome shotgun (WGS) entry which is preliminary data.</text>
</comment>
<dbReference type="InterPro" id="IPR009061">
    <property type="entry name" value="DNA-bd_dom_put_sf"/>
</dbReference>
<evidence type="ECO:0000256" key="2">
    <source>
        <dbReference type="ARBA" id="ARBA00023015"/>
    </source>
</evidence>
<dbReference type="RefSeq" id="WP_076233287.1">
    <property type="nucleotide sequence ID" value="NZ_JAOQIO010000077.1"/>
</dbReference>
<keyword evidence="7" id="KW-1185">Reference proteome</keyword>
<dbReference type="PROSITE" id="PS50937">
    <property type="entry name" value="HTH_MERR_2"/>
    <property type="match status" value="1"/>
</dbReference>
<keyword evidence="4" id="KW-0804">Transcription</keyword>
<keyword evidence="1" id="KW-0678">Repressor</keyword>
<dbReference type="CDD" id="cd01105">
    <property type="entry name" value="HTH_GlnR-like"/>
    <property type="match status" value="1"/>
</dbReference>
<dbReference type="PANTHER" id="PTHR30204">
    <property type="entry name" value="REDOX-CYCLING DRUG-SENSING TRANSCRIPTIONAL ACTIVATOR SOXR"/>
    <property type="match status" value="1"/>
</dbReference>
<dbReference type="Gene3D" id="1.10.1660.10">
    <property type="match status" value="1"/>
</dbReference>
<protein>
    <submittedName>
        <fullName evidence="6">MerR family transcriptional regulator</fullName>
    </submittedName>
</protein>
<dbReference type="SMART" id="SM00422">
    <property type="entry name" value="HTH_MERR"/>
    <property type="match status" value="1"/>
</dbReference>
<dbReference type="PANTHER" id="PTHR30204:SF69">
    <property type="entry name" value="MERR-FAMILY TRANSCRIPTIONAL REGULATOR"/>
    <property type="match status" value="1"/>
</dbReference>
<gene>
    <name evidence="6" type="ORF">OB236_18990</name>
</gene>
<keyword evidence="3" id="KW-0238">DNA-binding</keyword>
<evidence type="ECO:0000256" key="4">
    <source>
        <dbReference type="ARBA" id="ARBA00023163"/>
    </source>
</evidence>
<dbReference type="SUPFAM" id="SSF46955">
    <property type="entry name" value="Putative DNA-binding domain"/>
    <property type="match status" value="1"/>
</dbReference>
<organism evidence="6 7">
    <name type="scientific">Paenibacillus baimaensis</name>
    <dbReference type="NCBI Taxonomy" id="2982185"/>
    <lineage>
        <taxon>Bacteria</taxon>
        <taxon>Bacillati</taxon>
        <taxon>Bacillota</taxon>
        <taxon>Bacilli</taxon>
        <taxon>Bacillales</taxon>
        <taxon>Paenibacillaceae</taxon>
        <taxon>Paenibacillus</taxon>
    </lineage>
</organism>
<reference evidence="6 7" key="1">
    <citation type="submission" date="2022-09" db="EMBL/GenBank/DDBJ databases">
        <authorList>
            <person name="Han X.L."/>
            <person name="Wang Q."/>
            <person name="Lu T."/>
        </authorList>
    </citation>
    <scope>NUCLEOTIDE SEQUENCE [LARGE SCALE GENOMIC DNA]</scope>
    <source>
        <strain evidence="6 7">WQ 127069</strain>
    </source>
</reference>
<proteinExistence type="predicted"/>
<keyword evidence="2" id="KW-0805">Transcription regulation</keyword>
<feature type="domain" description="HTH merR-type" evidence="5">
    <location>
        <begin position="27"/>
        <end position="93"/>
    </location>
</feature>